<dbReference type="EMBL" id="BGPR01002025">
    <property type="protein sequence ID" value="GBM66431.1"/>
    <property type="molecule type" value="Genomic_DNA"/>
</dbReference>
<dbReference type="OrthoDB" id="6572822at2759"/>
<gene>
    <name evidence="1" type="ORF">AVEN_31744_1</name>
</gene>
<accession>A0A4Y2HM17</accession>
<evidence type="ECO:0000313" key="1">
    <source>
        <dbReference type="EMBL" id="GBM66431.1"/>
    </source>
</evidence>
<dbReference type="PANTHER" id="PTHR46060">
    <property type="entry name" value="MARINER MOS1 TRANSPOSASE-LIKE PROTEIN"/>
    <property type="match status" value="1"/>
</dbReference>
<organism evidence="1 2">
    <name type="scientific">Araneus ventricosus</name>
    <name type="common">Orbweaver spider</name>
    <name type="synonym">Epeira ventricosa</name>
    <dbReference type="NCBI Taxonomy" id="182803"/>
    <lineage>
        <taxon>Eukaryota</taxon>
        <taxon>Metazoa</taxon>
        <taxon>Ecdysozoa</taxon>
        <taxon>Arthropoda</taxon>
        <taxon>Chelicerata</taxon>
        <taxon>Arachnida</taxon>
        <taxon>Araneae</taxon>
        <taxon>Araneomorphae</taxon>
        <taxon>Entelegynae</taxon>
        <taxon>Araneoidea</taxon>
        <taxon>Araneidae</taxon>
        <taxon>Araneus</taxon>
    </lineage>
</organism>
<dbReference type="AlphaFoldDB" id="A0A4Y2HM17"/>
<reference evidence="1 2" key="1">
    <citation type="journal article" date="2019" name="Sci. Rep.">
        <title>Orb-weaving spider Araneus ventricosus genome elucidates the spidroin gene catalogue.</title>
        <authorList>
            <person name="Kono N."/>
            <person name="Nakamura H."/>
            <person name="Ohtoshi R."/>
            <person name="Moran D.A.P."/>
            <person name="Shinohara A."/>
            <person name="Yoshida Y."/>
            <person name="Fujiwara M."/>
            <person name="Mori M."/>
            <person name="Tomita M."/>
            <person name="Arakawa K."/>
        </authorList>
    </citation>
    <scope>NUCLEOTIDE SEQUENCE [LARGE SCALE GENOMIC DNA]</scope>
</reference>
<dbReference type="PANTHER" id="PTHR46060:SF1">
    <property type="entry name" value="MARINER MOS1 TRANSPOSASE-LIKE PROTEIN"/>
    <property type="match status" value="1"/>
</dbReference>
<evidence type="ECO:0000313" key="2">
    <source>
        <dbReference type="Proteomes" id="UP000499080"/>
    </source>
</evidence>
<protein>
    <submittedName>
        <fullName evidence="1">Uncharacterized protein</fullName>
    </submittedName>
</protein>
<name>A0A4Y2HM17_ARAVE</name>
<dbReference type="InterPro" id="IPR052709">
    <property type="entry name" value="Transposase-MT_Hybrid"/>
</dbReference>
<sequence>MCEGEVRKWVTEFKAGRDNVHDDSRSGRPSVITDVMVASVEAKILENRRFTISTLSNDFLRCRGQCCTRLTMIRDPTIHDNARLHTAAQTRALWESFGWEVLGPPTVLTFRRAIFISSAISNIISAATTTTRTET</sequence>
<comment type="caution">
    <text evidence="1">The sequence shown here is derived from an EMBL/GenBank/DDBJ whole genome shotgun (WGS) entry which is preliminary data.</text>
</comment>
<dbReference type="Proteomes" id="UP000499080">
    <property type="component" value="Unassembled WGS sequence"/>
</dbReference>
<proteinExistence type="predicted"/>
<keyword evidence="2" id="KW-1185">Reference proteome</keyword>